<dbReference type="AlphaFoldDB" id="A0A2N0NFZ4"/>
<evidence type="ECO:0000313" key="1">
    <source>
        <dbReference type="EMBL" id="PKB93474.1"/>
    </source>
</evidence>
<dbReference type="EMBL" id="LLXJ01005974">
    <property type="protein sequence ID" value="PKB94496.1"/>
    <property type="molecule type" value="Genomic_DNA"/>
</dbReference>
<gene>
    <name evidence="2" type="ORF">RhiirA5_368199</name>
    <name evidence="1" type="ORF">RhiirA5_368365</name>
</gene>
<evidence type="ECO:0000313" key="3">
    <source>
        <dbReference type="Proteomes" id="UP000232722"/>
    </source>
</evidence>
<evidence type="ECO:0000313" key="2">
    <source>
        <dbReference type="EMBL" id="PKB94496.1"/>
    </source>
</evidence>
<organism evidence="1 3">
    <name type="scientific">Rhizophagus irregularis</name>
    <dbReference type="NCBI Taxonomy" id="588596"/>
    <lineage>
        <taxon>Eukaryota</taxon>
        <taxon>Fungi</taxon>
        <taxon>Fungi incertae sedis</taxon>
        <taxon>Mucoromycota</taxon>
        <taxon>Glomeromycotina</taxon>
        <taxon>Glomeromycetes</taxon>
        <taxon>Glomerales</taxon>
        <taxon>Glomeraceae</taxon>
        <taxon>Rhizophagus</taxon>
    </lineage>
</organism>
<reference evidence="1 3" key="1">
    <citation type="submission" date="2016-04" db="EMBL/GenBank/DDBJ databases">
        <title>Genome analyses suggest a sexual origin of heterokaryosis in a supposedly ancient asexual fungus.</title>
        <authorList>
            <person name="Ropars J."/>
            <person name="Sedzielewska K."/>
            <person name="Noel J."/>
            <person name="Charron P."/>
            <person name="Farinelli L."/>
            <person name="Marton T."/>
            <person name="Kruger M."/>
            <person name="Pelin A."/>
            <person name="Brachmann A."/>
            <person name="Corradi N."/>
        </authorList>
    </citation>
    <scope>NUCLEOTIDE SEQUENCE [LARGE SCALE GENOMIC DNA]</scope>
    <source>
        <strain evidence="1 3">A5</strain>
    </source>
</reference>
<name>A0A2N0NFZ4_9GLOM</name>
<sequence length="61" mass="7359">MLVRFFNIKRKSPFYSLLCFFKINKKFFSPSLFLITFQSRFVQKSSEKKSPVILQMRDPAF</sequence>
<comment type="caution">
    <text evidence="1">The sequence shown here is derived from an EMBL/GenBank/DDBJ whole genome shotgun (WGS) entry which is preliminary data.</text>
</comment>
<protein>
    <submittedName>
        <fullName evidence="1">Uncharacterized protein</fullName>
    </submittedName>
</protein>
<dbReference type="EMBL" id="LLXJ01007956">
    <property type="protein sequence ID" value="PKB93474.1"/>
    <property type="molecule type" value="Genomic_DNA"/>
</dbReference>
<dbReference type="Proteomes" id="UP000232722">
    <property type="component" value="Unassembled WGS sequence"/>
</dbReference>
<reference evidence="1 3" key="2">
    <citation type="submission" date="2017-09" db="EMBL/GenBank/DDBJ databases">
        <title>Extensive intraspecific genome diversity in a model arbuscular mycorrhizal fungus.</title>
        <authorList>
            <person name="Chen E.C."/>
            <person name="Morin E."/>
            <person name="Beaudet D."/>
            <person name="Noel J."/>
            <person name="Ndikumana S."/>
            <person name="Charron P."/>
            <person name="St-Onge C."/>
            <person name="Giorgi J."/>
            <person name="Grigoriev I.V."/>
            <person name="Roux C."/>
            <person name="Martin F.M."/>
            <person name="Corradi N."/>
        </authorList>
    </citation>
    <scope>NUCLEOTIDE SEQUENCE [LARGE SCALE GENOMIC DNA]</scope>
    <source>
        <strain evidence="1 3">A5</strain>
    </source>
</reference>
<accession>A0A2N0NFZ4</accession>
<proteinExistence type="predicted"/>